<keyword evidence="6" id="KW-0804">Transcription</keyword>
<evidence type="ECO:0000256" key="7">
    <source>
        <dbReference type="ARBA" id="ARBA00024867"/>
    </source>
</evidence>
<evidence type="ECO:0000259" key="11">
    <source>
        <dbReference type="PROSITE" id="PS51755"/>
    </source>
</evidence>
<dbReference type="PANTHER" id="PTHR48111:SF40">
    <property type="entry name" value="PHOSPHATE REGULON TRANSCRIPTIONAL REGULATORY PROTEIN PHOB"/>
    <property type="match status" value="1"/>
</dbReference>
<dbReference type="Gene3D" id="1.10.10.10">
    <property type="entry name" value="Winged helix-like DNA-binding domain superfamily/Winged helix DNA-binding domain"/>
    <property type="match status" value="1"/>
</dbReference>
<dbReference type="InterPro" id="IPR001789">
    <property type="entry name" value="Sig_transdc_resp-reg_receiver"/>
</dbReference>
<keyword evidence="13" id="KW-1185">Reference proteome</keyword>
<evidence type="ECO:0000259" key="10">
    <source>
        <dbReference type="PROSITE" id="PS50110"/>
    </source>
</evidence>
<sequence length="230" mass="26035">MHYDCLIVDDETAIASSTSEYFNLFELSSAYVTSYEQCIDFLKENTVSLLLLDINLGDRSGFGLCKKLREQTDVPILFISARTSDDDILTALNIGGDDYITKPYTLSVLLAKVKAVLKRCARTVETGPLRIADVEIDLSAHKVTVGGKPVKLKEMEFRLLVYLAQNLGRVVTKEELLENVWPDPYVGEGTLSVHIRHLREKIEKDPNHPLLILTVWGTGYRMENGEWRMR</sequence>
<dbReference type="PROSITE" id="PS50110">
    <property type="entry name" value="RESPONSE_REGULATORY"/>
    <property type="match status" value="1"/>
</dbReference>
<dbReference type="InterPro" id="IPR039420">
    <property type="entry name" value="WalR-like"/>
</dbReference>
<evidence type="ECO:0000256" key="3">
    <source>
        <dbReference type="ARBA" id="ARBA00023012"/>
    </source>
</evidence>
<dbReference type="SUPFAM" id="SSF52172">
    <property type="entry name" value="CheY-like"/>
    <property type="match status" value="1"/>
</dbReference>
<keyword evidence="2 8" id="KW-0597">Phosphoprotein</keyword>
<dbReference type="Pfam" id="PF00072">
    <property type="entry name" value="Response_reg"/>
    <property type="match status" value="1"/>
</dbReference>
<keyword evidence="5 9" id="KW-0238">DNA-binding</keyword>
<evidence type="ECO:0000256" key="5">
    <source>
        <dbReference type="ARBA" id="ARBA00023125"/>
    </source>
</evidence>
<feature type="domain" description="OmpR/PhoB-type" evidence="11">
    <location>
        <begin position="126"/>
        <end position="224"/>
    </location>
</feature>
<dbReference type="EMBL" id="JACOPB010000004">
    <property type="protein sequence ID" value="MBC5708613.1"/>
    <property type="molecule type" value="Genomic_DNA"/>
</dbReference>
<dbReference type="InterPro" id="IPR001867">
    <property type="entry name" value="OmpR/PhoB-type_DNA-bd"/>
</dbReference>
<organism evidence="12 13">
    <name type="scientific">Hungatella hominis</name>
    <dbReference type="NCBI Taxonomy" id="2763050"/>
    <lineage>
        <taxon>Bacteria</taxon>
        <taxon>Bacillati</taxon>
        <taxon>Bacillota</taxon>
        <taxon>Clostridia</taxon>
        <taxon>Lachnospirales</taxon>
        <taxon>Lachnospiraceae</taxon>
        <taxon>Hungatella</taxon>
    </lineage>
</organism>
<dbReference type="Gene3D" id="3.40.50.2300">
    <property type="match status" value="1"/>
</dbReference>
<evidence type="ECO:0000256" key="8">
    <source>
        <dbReference type="PROSITE-ProRule" id="PRU00169"/>
    </source>
</evidence>
<evidence type="ECO:0000313" key="13">
    <source>
        <dbReference type="Proteomes" id="UP000634672"/>
    </source>
</evidence>
<evidence type="ECO:0000256" key="1">
    <source>
        <dbReference type="ARBA" id="ARBA00018672"/>
    </source>
</evidence>
<dbReference type="Proteomes" id="UP000634672">
    <property type="component" value="Unassembled WGS sequence"/>
</dbReference>
<feature type="domain" description="Response regulatory" evidence="10">
    <location>
        <begin position="4"/>
        <end position="117"/>
    </location>
</feature>
<feature type="DNA-binding region" description="OmpR/PhoB-type" evidence="9">
    <location>
        <begin position="126"/>
        <end position="224"/>
    </location>
</feature>
<evidence type="ECO:0000256" key="9">
    <source>
        <dbReference type="PROSITE-ProRule" id="PRU01091"/>
    </source>
</evidence>
<name>A0ABR7H5W9_9FIRM</name>
<evidence type="ECO:0000256" key="4">
    <source>
        <dbReference type="ARBA" id="ARBA00023015"/>
    </source>
</evidence>
<comment type="function">
    <text evidence="7">May play the central regulatory role in sporulation. It may be an element of the effector pathway responsible for the activation of sporulation genes in response to nutritional stress. Spo0A may act in concert with spo0H (a sigma factor) to control the expression of some genes that are critical to the sporulation process.</text>
</comment>
<comment type="caution">
    <text evidence="12">The sequence shown here is derived from an EMBL/GenBank/DDBJ whole genome shotgun (WGS) entry which is preliminary data.</text>
</comment>
<reference evidence="12 13" key="1">
    <citation type="submission" date="2020-08" db="EMBL/GenBank/DDBJ databases">
        <title>Genome public.</title>
        <authorList>
            <person name="Liu C."/>
            <person name="Sun Q."/>
        </authorList>
    </citation>
    <scope>NUCLEOTIDE SEQUENCE [LARGE SCALE GENOMIC DNA]</scope>
    <source>
        <strain evidence="12 13">NSJ-66</strain>
    </source>
</reference>
<dbReference type="Gene3D" id="6.10.250.690">
    <property type="match status" value="1"/>
</dbReference>
<dbReference type="PANTHER" id="PTHR48111">
    <property type="entry name" value="REGULATOR OF RPOS"/>
    <property type="match status" value="1"/>
</dbReference>
<dbReference type="PROSITE" id="PS51755">
    <property type="entry name" value="OMPR_PHOB"/>
    <property type="match status" value="1"/>
</dbReference>
<feature type="modified residue" description="4-aspartylphosphate" evidence="8">
    <location>
        <position position="53"/>
    </location>
</feature>
<evidence type="ECO:0000256" key="6">
    <source>
        <dbReference type="ARBA" id="ARBA00023163"/>
    </source>
</evidence>
<dbReference type="SMART" id="SM00448">
    <property type="entry name" value="REC"/>
    <property type="match status" value="1"/>
</dbReference>
<dbReference type="Pfam" id="PF00486">
    <property type="entry name" value="Trans_reg_C"/>
    <property type="match status" value="1"/>
</dbReference>
<protein>
    <recommendedName>
        <fullName evidence="1">Stage 0 sporulation protein A homolog</fullName>
    </recommendedName>
</protein>
<evidence type="ECO:0000313" key="12">
    <source>
        <dbReference type="EMBL" id="MBC5708613.1"/>
    </source>
</evidence>
<dbReference type="InterPro" id="IPR011006">
    <property type="entry name" value="CheY-like_superfamily"/>
</dbReference>
<accession>A0ABR7H5W9</accession>
<dbReference type="InterPro" id="IPR036388">
    <property type="entry name" value="WH-like_DNA-bd_sf"/>
</dbReference>
<dbReference type="RefSeq" id="WP_187021728.1">
    <property type="nucleotide sequence ID" value="NZ_JACOPB010000004.1"/>
</dbReference>
<dbReference type="SMART" id="SM00862">
    <property type="entry name" value="Trans_reg_C"/>
    <property type="match status" value="1"/>
</dbReference>
<gene>
    <name evidence="12" type="ORF">H8S75_11690</name>
</gene>
<evidence type="ECO:0000256" key="2">
    <source>
        <dbReference type="ARBA" id="ARBA00022553"/>
    </source>
</evidence>
<proteinExistence type="predicted"/>
<keyword evidence="3" id="KW-0902">Two-component regulatory system</keyword>
<dbReference type="CDD" id="cd00383">
    <property type="entry name" value="trans_reg_C"/>
    <property type="match status" value="1"/>
</dbReference>
<keyword evidence="4" id="KW-0805">Transcription regulation</keyword>